<dbReference type="Pfam" id="PF00749">
    <property type="entry name" value="tRNA-synt_1c"/>
    <property type="match status" value="1"/>
</dbReference>
<dbReference type="InterPro" id="IPR020058">
    <property type="entry name" value="Glu/Gln-tRNA-synth_Ib_cat-dom"/>
</dbReference>
<evidence type="ECO:0000313" key="10">
    <source>
        <dbReference type="Proteomes" id="UP000198597"/>
    </source>
</evidence>
<dbReference type="InterPro" id="IPR049940">
    <property type="entry name" value="GluQ/Sye"/>
</dbReference>
<dbReference type="InterPro" id="IPR000924">
    <property type="entry name" value="Glu/Gln-tRNA-synth"/>
</dbReference>
<keyword evidence="4 7" id="KW-0067">ATP-binding</keyword>
<dbReference type="EMBL" id="FNJM01000001">
    <property type="protein sequence ID" value="SDO92491.1"/>
    <property type="molecule type" value="Genomic_DNA"/>
</dbReference>
<dbReference type="SUPFAM" id="SSF48163">
    <property type="entry name" value="An anticodon-binding domain of class I aminoacyl-tRNA synthetases"/>
    <property type="match status" value="1"/>
</dbReference>
<sequence>MSLEKLSEMLFKGVDKTPEYFIAKYPKRELKEGAVVTRYAPSPTGFQHIGGVFAALINERLASQTKGIFYLRIEDTDQKREVAGAIQDTIDTMHNFGMNFNEGTTGDNTEKGSYGPYRQSQRSEIYKTFAKDLVKKGLAYPCFCTPEELTELREKQIAEKITTGYYGEYAKFRNLSPEEAIEKINNGEKYIIRIKSPGNFENRVEFHDLIKGDISFPESNQDIVIIKGDGLPTYHFAHVIDDALMRTTHVIRGEEWLSSLPIHVQLFEILGLDKPEYAHIPTIMKNDNGSKRKLSKRKDAEAAVSYYKEVGHPMVSVIEYLLNIINSTFEEWRVENPLTDYHDFSVALDKMSKSGALFDTVKLNDVSKDVICKMKPEVLYDYYTAWAKEFDAEMFELVTSKEELSKQVFNIDKEGPKPRKDFAKWSDVKEKTFYFFDELFEKETAEQVELPKGVTLETAKSIIEAYAKEYNFNTNAEEWFEELKVIAINLGYCANRKEFKANPDAYKGMISDVAGAVRSAIAHRTNTPDLYTIMQIMGEEKVRDRFKKFMSI</sequence>
<organism evidence="9 10">
    <name type="scientific">Clostridium gasigenes</name>
    <dbReference type="NCBI Taxonomy" id="94869"/>
    <lineage>
        <taxon>Bacteria</taxon>
        <taxon>Bacillati</taxon>
        <taxon>Bacillota</taxon>
        <taxon>Clostridia</taxon>
        <taxon>Eubacteriales</taxon>
        <taxon>Clostridiaceae</taxon>
        <taxon>Clostridium</taxon>
    </lineage>
</organism>
<feature type="short sequence motif" description="'KMSKS' region" evidence="7">
    <location>
        <begin position="293"/>
        <end position="297"/>
    </location>
</feature>
<keyword evidence="6 7" id="KW-0030">Aminoacyl-tRNA synthetase</keyword>
<comment type="catalytic activity">
    <reaction evidence="7">
        <text>tRNA(Glu) + L-glutamate + ATP = L-glutamyl-tRNA(Glu) + AMP + diphosphate</text>
        <dbReference type="Rhea" id="RHEA:23540"/>
        <dbReference type="Rhea" id="RHEA-COMP:9663"/>
        <dbReference type="Rhea" id="RHEA-COMP:9680"/>
        <dbReference type="ChEBI" id="CHEBI:29985"/>
        <dbReference type="ChEBI" id="CHEBI:30616"/>
        <dbReference type="ChEBI" id="CHEBI:33019"/>
        <dbReference type="ChEBI" id="CHEBI:78442"/>
        <dbReference type="ChEBI" id="CHEBI:78520"/>
        <dbReference type="ChEBI" id="CHEBI:456215"/>
        <dbReference type="EC" id="6.1.1.17"/>
    </reaction>
</comment>
<dbReference type="InterPro" id="IPR033910">
    <property type="entry name" value="GluRS_core"/>
</dbReference>
<dbReference type="PANTHER" id="PTHR43311:SF2">
    <property type="entry name" value="GLUTAMATE--TRNA LIGASE, MITOCHONDRIAL-RELATED"/>
    <property type="match status" value="1"/>
</dbReference>
<dbReference type="HAMAP" id="MF_00022">
    <property type="entry name" value="Glu_tRNA_synth_type1"/>
    <property type="match status" value="1"/>
</dbReference>
<dbReference type="GO" id="GO:0005829">
    <property type="term" value="C:cytosol"/>
    <property type="evidence" value="ECO:0007669"/>
    <property type="project" value="TreeGrafter"/>
</dbReference>
<keyword evidence="7" id="KW-0963">Cytoplasm</keyword>
<accession>A0A1H0NIP3</accession>
<dbReference type="GO" id="GO:0006424">
    <property type="term" value="P:glutamyl-tRNA aminoacylation"/>
    <property type="evidence" value="ECO:0007669"/>
    <property type="project" value="UniProtKB-UniRule"/>
</dbReference>
<comment type="function">
    <text evidence="7">Catalyzes the attachment of glutamate to tRNA(Glu) in a two-step reaction: glutamate is first activated by ATP to form Glu-AMP and then transferred to the acceptor end of tRNA(Glu).</text>
</comment>
<dbReference type="Proteomes" id="UP000198597">
    <property type="component" value="Unassembled WGS sequence"/>
</dbReference>
<evidence type="ECO:0000256" key="3">
    <source>
        <dbReference type="ARBA" id="ARBA00022741"/>
    </source>
</evidence>
<evidence type="ECO:0000256" key="1">
    <source>
        <dbReference type="ARBA" id="ARBA00007894"/>
    </source>
</evidence>
<name>A0A1H0NIP3_9CLOT</name>
<dbReference type="NCBIfam" id="TIGR00464">
    <property type="entry name" value="gltX_bact"/>
    <property type="match status" value="1"/>
</dbReference>
<evidence type="ECO:0000256" key="7">
    <source>
        <dbReference type="HAMAP-Rule" id="MF_00022"/>
    </source>
</evidence>
<reference evidence="9 10" key="1">
    <citation type="submission" date="2016-10" db="EMBL/GenBank/DDBJ databases">
        <authorList>
            <person name="de Groot N.N."/>
        </authorList>
    </citation>
    <scope>NUCLEOTIDE SEQUENCE [LARGE SCALE GENOMIC DNA]</scope>
    <source>
        <strain evidence="9 10">DSM 12272</strain>
    </source>
</reference>
<dbReference type="GO" id="GO:0004818">
    <property type="term" value="F:glutamate-tRNA ligase activity"/>
    <property type="evidence" value="ECO:0007669"/>
    <property type="project" value="UniProtKB-UniRule"/>
</dbReference>
<evidence type="ECO:0000256" key="5">
    <source>
        <dbReference type="ARBA" id="ARBA00022917"/>
    </source>
</evidence>
<dbReference type="EC" id="6.1.1.17" evidence="7"/>
<dbReference type="RefSeq" id="WP_089966123.1">
    <property type="nucleotide sequence ID" value="NZ_FNJM01000001.1"/>
</dbReference>
<dbReference type="GO" id="GO:0005524">
    <property type="term" value="F:ATP binding"/>
    <property type="evidence" value="ECO:0007669"/>
    <property type="project" value="UniProtKB-UniRule"/>
</dbReference>
<dbReference type="InterPro" id="IPR020751">
    <property type="entry name" value="aa-tRNA-synth_I_codon-bd_sub2"/>
</dbReference>
<proteinExistence type="inferred from homology"/>
<dbReference type="CDD" id="cd00808">
    <property type="entry name" value="GluRS_core"/>
    <property type="match status" value="1"/>
</dbReference>
<comment type="similarity">
    <text evidence="1 7">Belongs to the class-I aminoacyl-tRNA synthetase family. Glutamate--tRNA ligase type 1 subfamily.</text>
</comment>
<dbReference type="InterPro" id="IPR008925">
    <property type="entry name" value="aa_tRNA-synth_I_cd-bd_sf"/>
</dbReference>
<dbReference type="STRING" id="94869.SAMN04488529_101841"/>
<evidence type="ECO:0000256" key="4">
    <source>
        <dbReference type="ARBA" id="ARBA00022840"/>
    </source>
</evidence>
<dbReference type="PRINTS" id="PR00987">
    <property type="entry name" value="TRNASYNTHGLU"/>
</dbReference>
<feature type="short sequence motif" description="'HIGH' region" evidence="7">
    <location>
        <begin position="41"/>
        <end position="51"/>
    </location>
</feature>
<comment type="caution">
    <text evidence="7">Lacks conserved residue(s) required for the propagation of feature annotation.</text>
</comment>
<protein>
    <recommendedName>
        <fullName evidence="7">Glutamate--tRNA ligase</fullName>
        <ecNumber evidence="7">6.1.1.17</ecNumber>
    </recommendedName>
    <alternativeName>
        <fullName evidence="7">Glutamyl-tRNA synthetase</fullName>
        <shortName evidence="7">GluRS</shortName>
    </alternativeName>
</protein>
<dbReference type="Gene3D" id="1.10.10.350">
    <property type="match status" value="1"/>
</dbReference>
<dbReference type="Gene3D" id="3.40.50.620">
    <property type="entry name" value="HUPs"/>
    <property type="match status" value="1"/>
</dbReference>
<dbReference type="OrthoDB" id="9807503at2"/>
<dbReference type="InterPro" id="IPR004527">
    <property type="entry name" value="Glu-tRNA-ligase_bac/mito"/>
</dbReference>
<comment type="subcellular location">
    <subcellularLocation>
        <location evidence="7">Cytoplasm</location>
    </subcellularLocation>
</comment>
<feature type="binding site" evidence="7">
    <location>
        <position position="296"/>
    </location>
    <ligand>
        <name>ATP</name>
        <dbReference type="ChEBI" id="CHEBI:30616"/>
    </ligand>
</feature>
<feature type="domain" description="Glutamyl/glutaminyl-tRNA synthetase class Ib catalytic" evidence="8">
    <location>
        <begin position="35"/>
        <end position="327"/>
    </location>
</feature>
<keyword evidence="5 7" id="KW-0648">Protein biosynthesis</keyword>
<dbReference type="GO" id="GO:0000049">
    <property type="term" value="F:tRNA binding"/>
    <property type="evidence" value="ECO:0007669"/>
    <property type="project" value="InterPro"/>
</dbReference>
<evidence type="ECO:0000256" key="2">
    <source>
        <dbReference type="ARBA" id="ARBA00022598"/>
    </source>
</evidence>
<evidence type="ECO:0000256" key="6">
    <source>
        <dbReference type="ARBA" id="ARBA00023146"/>
    </source>
</evidence>
<dbReference type="InterPro" id="IPR014729">
    <property type="entry name" value="Rossmann-like_a/b/a_fold"/>
</dbReference>
<evidence type="ECO:0000313" key="9">
    <source>
        <dbReference type="EMBL" id="SDO92491.1"/>
    </source>
</evidence>
<dbReference type="AlphaFoldDB" id="A0A1H0NIP3"/>
<keyword evidence="3 7" id="KW-0547">Nucleotide-binding</keyword>
<dbReference type="PANTHER" id="PTHR43311">
    <property type="entry name" value="GLUTAMATE--TRNA LIGASE"/>
    <property type="match status" value="1"/>
</dbReference>
<evidence type="ECO:0000259" key="8">
    <source>
        <dbReference type="Pfam" id="PF00749"/>
    </source>
</evidence>
<dbReference type="GO" id="GO:0008270">
    <property type="term" value="F:zinc ion binding"/>
    <property type="evidence" value="ECO:0007669"/>
    <property type="project" value="InterPro"/>
</dbReference>
<keyword evidence="10" id="KW-1185">Reference proteome</keyword>
<comment type="subunit">
    <text evidence="7">Monomer.</text>
</comment>
<dbReference type="SUPFAM" id="SSF52374">
    <property type="entry name" value="Nucleotidylyl transferase"/>
    <property type="match status" value="1"/>
</dbReference>
<keyword evidence="2 7" id="KW-0436">Ligase</keyword>
<gene>
    <name evidence="7" type="primary">gltX</name>
    <name evidence="9" type="ORF">SAMN04488529_101841</name>
</gene>